<dbReference type="RefSeq" id="XP_009228333.1">
    <property type="nucleotide sequence ID" value="XM_009230069.1"/>
</dbReference>
<evidence type="ECO:0000313" key="2">
    <source>
        <dbReference type="EMBL" id="EJT69999.1"/>
    </source>
</evidence>
<evidence type="ECO:0000313" key="4">
    <source>
        <dbReference type="Proteomes" id="UP000006039"/>
    </source>
</evidence>
<dbReference type="HOGENOM" id="CLU_1938304_0_0_1"/>
<feature type="compositionally biased region" description="Basic residues" evidence="1">
    <location>
        <begin position="97"/>
        <end position="111"/>
    </location>
</feature>
<dbReference type="OrthoDB" id="437973at2759"/>
<accession>J3PF97</accession>
<dbReference type="Proteomes" id="UP000006039">
    <property type="component" value="Unassembled WGS sequence"/>
</dbReference>
<dbReference type="STRING" id="644352.J3PF97"/>
<dbReference type="AlphaFoldDB" id="J3PF97"/>
<feature type="compositionally biased region" description="Basic and acidic residues" evidence="1">
    <location>
        <begin position="64"/>
        <end position="82"/>
    </location>
</feature>
<dbReference type="EMBL" id="GL385402">
    <property type="protein sequence ID" value="EJT69999.1"/>
    <property type="molecule type" value="Genomic_DNA"/>
</dbReference>
<reference evidence="3" key="5">
    <citation type="submission" date="2018-04" db="UniProtKB">
        <authorList>
            <consortium name="EnsemblFungi"/>
        </authorList>
    </citation>
    <scope>IDENTIFICATION</scope>
    <source>
        <strain evidence="3">R3-111a-1</strain>
    </source>
</reference>
<dbReference type="GeneID" id="20352634"/>
<dbReference type="VEuPathDB" id="FungiDB:GGTG_12176"/>
<dbReference type="EnsemblFungi" id="EJT69999">
    <property type="protein sequence ID" value="EJT69999"/>
    <property type="gene ID" value="GGTG_12176"/>
</dbReference>
<evidence type="ECO:0000256" key="1">
    <source>
        <dbReference type="SAM" id="MobiDB-lite"/>
    </source>
</evidence>
<reference evidence="4" key="1">
    <citation type="submission" date="2010-07" db="EMBL/GenBank/DDBJ databases">
        <title>The genome sequence of Gaeumannomyces graminis var. tritici strain R3-111a-1.</title>
        <authorList>
            <consortium name="The Broad Institute Genome Sequencing Platform"/>
            <person name="Ma L.-J."/>
            <person name="Dead R."/>
            <person name="Young S."/>
            <person name="Zeng Q."/>
            <person name="Koehrsen M."/>
            <person name="Alvarado L."/>
            <person name="Berlin A."/>
            <person name="Chapman S.B."/>
            <person name="Chen Z."/>
            <person name="Freedman E."/>
            <person name="Gellesch M."/>
            <person name="Goldberg J."/>
            <person name="Griggs A."/>
            <person name="Gujja S."/>
            <person name="Heilman E.R."/>
            <person name="Heiman D."/>
            <person name="Hepburn T."/>
            <person name="Howarth C."/>
            <person name="Jen D."/>
            <person name="Larson L."/>
            <person name="Mehta T."/>
            <person name="Neiman D."/>
            <person name="Pearson M."/>
            <person name="Roberts A."/>
            <person name="Saif S."/>
            <person name="Shea T."/>
            <person name="Shenoy N."/>
            <person name="Sisk P."/>
            <person name="Stolte C."/>
            <person name="Sykes S."/>
            <person name="Walk T."/>
            <person name="White J."/>
            <person name="Yandava C."/>
            <person name="Haas B."/>
            <person name="Nusbaum C."/>
            <person name="Birren B."/>
        </authorList>
    </citation>
    <scope>NUCLEOTIDE SEQUENCE [LARGE SCALE GENOMIC DNA]</scope>
    <source>
        <strain evidence="4">R3-111a-1</strain>
    </source>
</reference>
<evidence type="ECO:0000313" key="3">
    <source>
        <dbReference type="EnsemblFungi" id="EJT69999"/>
    </source>
</evidence>
<organism evidence="2">
    <name type="scientific">Gaeumannomyces tritici (strain R3-111a-1)</name>
    <name type="common">Wheat and barley take-all root rot fungus</name>
    <name type="synonym">Gaeumannomyces graminis var. tritici</name>
    <dbReference type="NCBI Taxonomy" id="644352"/>
    <lineage>
        <taxon>Eukaryota</taxon>
        <taxon>Fungi</taxon>
        <taxon>Dikarya</taxon>
        <taxon>Ascomycota</taxon>
        <taxon>Pezizomycotina</taxon>
        <taxon>Sordariomycetes</taxon>
        <taxon>Sordariomycetidae</taxon>
        <taxon>Magnaporthales</taxon>
        <taxon>Magnaporthaceae</taxon>
        <taxon>Gaeumannomyces</taxon>
    </lineage>
</organism>
<feature type="region of interest" description="Disordered" evidence="1">
    <location>
        <begin position="1"/>
        <end position="121"/>
    </location>
</feature>
<keyword evidence="4" id="KW-1185">Reference proteome</keyword>
<reference evidence="2" key="3">
    <citation type="submission" date="2010-09" db="EMBL/GenBank/DDBJ databases">
        <title>Annotation of Gaeumannomyces graminis var. tritici R3-111a-1.</title>
        <authorList>
            <consortium name="The Broad Institute Genome Sequencing Platform"/>
            <person name="Ma L.-J."/>
            <person name="Dead R."/>
            <person name="Young S.K."/>
            <person name="Zeng Q."/>
            <person name="Gargeya S."/>
            <person name="Fitzgerald M."/>
            <person name="Haas B."/>
            <person name="Abouelleil A."/>
            <person name="Alvarado L."/>
            <person name="Arachchi H.M."/>
            <person name="Berlin A."/>
            <person name="Brown A."/>
            <person name="Chapman S.B."/>
            <person name="Chen Z."/>
            <person name="Dunbar C."/>
            <person name="Freedman E."/>
            <person name="Gearin G."/>
            <person name="Gellesch M."/>
            <person name="Goldberg J."/>
            <person name="Griggs A."/>
            <person name="Gujja S."/>
            <person name="Heiman D."/>
            <person name="Howarth C."/>
            <person name="Larson L."/>
            <person name="Lui A."/>
            <person name="MacDonald P.J.P."/>
            <person name="Mehta T."/>
            <person name="Montmayeur A."/>
            <person name="Murphy C."/>
            <person name="Neiman D."/>
            <person name="Pearson M."/>
            <person name="Priest M."/>
            <person name="Roberts A."/>
            <person name="Saif S."/>
            <person name="Shea T."/>
            <person name="Shenoy N."/>
            <person name="Sisk P."/>
            <person name="Stolte C."/>
            <person name="Sykes S."/>
            <person name="Yandava C."/>
            <person name="Wortman J."/>
            <person name="Nusbaum C."/>
            <person name="Birren B."/>
        </authorList>
    </citation>
    <scope>NUCLEOTIDE SEQUENCE</scope>
    <source>
        <strain evidence="2">R3-111a-1</strain>
    </source>
</reference>
<gene>
    <name evidence="3" type="primary">20352634</name>
    <name evidence="2" type="ORF">GGTG_12176</name>
</gene>
<name>J3PF97_GAET3</name>
<reference evidence="3" key="4">
    <citation type="journal article" date="2015" name="G3 (Bethesda)">
        <title>Genome sequences of three phytopathogenic species of the Magnaporthaceae family of fungi.</title>
        <authorList>
            <person name="Okagaki L.H."/>
            <person name="Nunes C.C."/>
            <person name="Sailsbery J."/>
            <person name="Clay B."/>
            <person name="Brown D."/>
            <person name="John T."/>
            <person name="Oh Y."/>
            <person name="Young N."/>
            <person name="Fitzgerald M."/>
            <person name="Haas B.J."/>
            <person name="Zeng Q."/>
            <person name="Young S."/>
            <person name="Adiconis X."/>
            <person name="Fan L."/>
            <person name="Levin J.Z."/>
            <person name="Mitchell T.K."/>
            <person name="Okubara P.A."/>
            <person name="Farman M.L."/>
            <person name="Kohn L.M."/>
            <person name="Birren B."/>
            <person name="Ma L.-J."/>
            <person name="Dean R.A."/>
        </authorList>
    </citation>
    <scope>NUCLEOTIDE SEQUENCE</scope>
    <source>
        <strain evidence="3">R3-111a-1</strain>
    </source>
</reference>
<protein>
    <submittedName>
        <fullName evidence="2 3">Uncharacterized protein</fullName>
    </submittedName>
</protein>
<dbReference type="eggNOG" id="ENOG502S7VK">
    <property type="taxonomic scope" value="Eukaryota"/>
</dbReference>
<sequence length="130" mass="14289">MYARRGRGGPSKATPASCKAAPQERPYVPRPSRTQQLLNPKLRPELTNDAPDVLQKKTGVADAELAKKAAQREKDLKSRQDSDSGSESDDGGAARADRRRGRRTSRRRRARQASVVKETLSVPALCPELL</sequence>
<proteinExistence type="predicted"/>
<reference evidence="2" key="2">
    <citation type="submission" date="2010-07" db="EMBL/GenBank/DDBJ databases">
        <authorList>
            <consortium name="The Broad Institute Genome Sequencing Platform"/>
            <consortium name="Broad Institute Genome Sequencing Center for Infectious Disease"/>
            <person name="Ma L.-J."/>
            <person name="Dead R."/>
            <person name="Young S."/>
            <person name="Zeng Q."/>
            <person name="Koehrsen M."/>
            <person name="Alvarado L."/>
            <person name="Berlin A."/>
            <person name="Chapman S.B."/>
            <person name="Chen Z."/>
            <person name="Freedman E."/>
            <person name="Gellesch M."/>
            <person name="Goldberg J."/>
            <person name="Griggs A."/>
            <person name="Gujja S."/>
            <person name="Heilman E.R."/>
            <person name="Heiman D."/>
            <person name="Hepburn T."/>
            <person name="Howarth C."/>
            <person name="Jen D."/>
            <person name="Larson L."/>
            <person name="Mehta T."/>
            <person name="Neiman D."/>
            <person name="Pearson M."/>
            <person name="Roberts A."/>
            <person name="Saif S."/>
            <person name="Shea T."/>
            <person name="Shenoy N."/>
            <person name="Sisk P."/>
            <person name="Stolte C."/>
            <person name="Sykes S."/>
            <person name="Walk T."/>
            <person name="White J."/>
            <person name="Yandava C."/>
            <person name="Haas B."/>
            <person name="Nusbaum C."/>
            <person name="Birren B."/>
        </authorList>
    </citation>
    <scope>NUCLEOTIDE SEQUENCE</scope>
    <source>
        <strain evidence="2">R3-111a-1</strain>
    </source>
</reference>